<gene>
    <name evidence="2" type="ORF">NCTC11088_01692</name>
</gene>
<evidence type="ECO:0000259" key="1">
    <source>
        <dbReference type="Pfam" id="PF01966"/>
    </source>
</evidence>
<protein>
    <submittedName>
        <fullName evidence="2">tRNA 2'-O-methylase</fullName>
    </submittedName>
</protein>
<dbReference type="InterPro" id="IPR006674">
    <property type="entry name" value="HD_domain"/>
</dbReference>
<sequence>MRPTREKAFKLLKEYTESEALIMHALQVEAAMIEFGKMFGEDEELYGIVGLLHDIDYDKYPDEHLKLAPKILKENDIDEDIIRAVMSHGYGMCTDVKPESNMEKSIYTVDELTGIINACCLLRPSKSVLDLNVKSVNKKFKDKKFAAGCDRDVILNGCEMLGMDKNDVIEHTIKGLKDRAEIVGLKGEL</sequence>
<dbReference type="AlphaFoldDB" id="A0A379DD18"/>
<dbReference type="Gene3D" id="1.10.3210.10">
    <property type="entry name" value="Hypothetical protein af1432"/>
    <property type="match status" value="1"/>
</dbReference>
<reference evidence="2 3" key="1">
    <citation type="submission" date="2018-06" db="EMBL/GenBank/DDBJ databases">
        <authorList>
            <consortium name="Pathogen Informatics"/>
            <person name="Doyle S."/>
        </authorList>
    </citation>
    <scope>NUCLEOTIDE SEQUENCE [LARGE SCALE GENOMIC DNA]</scope>
    <source>
        <strain evidence="2 3">NCTC11088</strain>
    </source>
</reference>
<evidence type="ECO:0000313" key="2">
    <source>
        <dbReference type="EMBL" id="SUB75888.1"/>
    </source>
</evidence>
<dbReference type="Pfam" id="PF01966">
    <property type="entry name" value="HD"/>
    <property type="match status" value="1"/>
</dbReference>
<keyword evidence="2" id="KW-0808">Transferase</keyword>
<proteinExistence type="predicted"/>
<dbReference type="EMBL" id="UGTH01000001">
    <property type="protein sequence ID" value="SUB75888.1"/>
    <property type="molecule type" value="Genomic_DNA"/>
</dbReference>
<dbReference type="Proteomes" id="UP000254777">
    <property type="component" value="Unassembled WGS sequence"/>
</dbReference>
<dbReference type="InterPro" id="IPR006675">
    <property type="entry name" value="HDIG_dom"/>
</dbReference>
<organism evidence="2 3">
    <name type="scientific">Peptoniphilus indolicus</name>
    <dbReference type="NCBI Taxonomy" id="33030"/>
    <lineage>
        <taxon>Bacteria</taxon>
        <taxon>Bacillati</taxon>
        <taxon>Bacillota</taxon>
        <taxon>Tissierellia</taxon>
        <taxon>Tissierellales</taxon>
        <taxon>Peptoniphilaceae</taxon>
        <taxon>Peptoniphilus</taxon>
    </lineage>
</organism>
<dbReference type="GO" id="GO:0032259">
    <property type="term" value="P:methylation"/>
    <property type="evidence" value="ECO:0007669"/>
    <property type="project" value="UniProtKB-KW"/>
</dbReference>
<feature type="domain" description="HD" evidence="1">
    <location>
        <begin position="22"/>
        <end position="92"/>
    </location>
</feature>
<dbReference type="GO" id="GO:0008168">
    <property type="term" value="F:methyltransferase activity"/>
    <property type="evidence" value="ECO:0007669"/>
    <property type="project" value="UniProtKB-KW"/>
</dbReference>
<keyword evidence="2" id="KW-0489">Methyltransferase</keyword>
<dbReference type="RefSeq" id="WP_040552363.1">
    <property type="nucleotide sequence ID" value="NZ_UGTH01000001.1"/>
</dbReference>
<dbReference type="SUPFAM" id="SSF109604">
    <property type="entry name" value="HD-domain/PDEase-like"/>
    <property type="match status" value="1"/>
</dbReference>
<dbReference type="NCBIfam" id="TIGR00277">
    <property type="entry name" value="HDIG"/>
    <property type="match status" value="1"/>
</dbReference>
<accession>A0A379DD18</accession>
<dbReference type="PANTHER" id="PTHR38659">
    <property type="entry name" value="METAL-DEPENDENT PHOSPHOHYDROLASE"/>
    <property type="match status" value="1"/>
</dbReference>
<name>A0A379DD18_9FIRM</name>
<dbReference type="PANTHER" id="PTHR38659:SF2">
    <property type="entry name" value="HDIG DOMAIN PROTEIN"/>
    <property type="match status" value="1"/>
</dbReference>
<evidence type="ECO:0000313" key="3">
    <source>
        <dbReference type="Proteomes" id="UP000254777"/>
    </source>
</evidence>